<accession>A0A7W2AH09</accession>
<comment type="caution">
    <text evidence="2">The sequence shown here is derived from an EMBL/GenBank/DDBJ whole genome shotgun (WGS) entry which is preliminary data.</text>
</comment>
<organism evidence="2 3">
    <name type="scientific">Thermoactinomyces daqus</name>
    <dbReference type="NCBI Taxonomy" id="1329516"/>
    <lineage>
        <taxon>Bacteria</taxon>
        <taxon>Bacillati</taxon>
        <taxon>Bacillota</taxon>
        <taxon>Bacilli</taxon>
        <taxon>Bacillales</taxon>
        <taxon>Thermoactinomycetaceae</taxon>
        <taxon>Thermoactinomyces</taxon>
    </lineage>
</organism>
<gene>
    <name evidence="2" type="ORF">H1164_02095</name>
</gene>
<evidence type="ECO:0000256" key="1">
    <source>
        <dbReference type="SAM" id="Phobius"/>
    </source>
</evidence>
<dbReference type="AlphaFoldDB" id="A0A7W2AH09"/>
<proteinExistence type="predicted"/>
<sequence>MTRWLYLILGDVRRLRHDWVLLMSFASPLFLLIFVWVVLPWMEWGVQHVFHFSIRPHLDFIMSFLALVTPMTIGMLAGFLLLDDRDEGMLLVLAVTPMTKRGYLVYRLVLPVLLGFFFTGAFILLANLVQFDSARLLPSLLMLSLEAPLATLFLGAWAQNKVEGLAISKLMGLSFFGPVAVCFLPPQWQWAAWWLPTYWASAAFLSGLPAGQHFFVAHGMGFVIHGLWMWVAYRMFIRRVE</sequence>
<feature type="transmembrane region" description="Helical" evidence="1">
    <location>
        <begin position="170"/>
        <end position="190"/>
    </location>
</feature>
<keyword evidence="1" id="KW-0472">Membrane</keyword>
<dbReference type="Proteomes" id="UP000530514">
    <property type="component" value="Unassembled WGS sequence"/>
</dbReference>
<dbReference type="OrthoDB" id="1551065at2"/>
<feature type="transmembrane region" description="Helical" evidence="1">
    <location>
        <begin position="61"/>
        <end position="82"/>
    </location>
</feature>
<name>A0A7W2AH09_9BACL</name>
<keyword evidence="1" id="KW-1133">Transmembrane helix</keyword>
<keyword evidence="1" id="KW-0812">Transmembrane</keyword>
<feature type="transmembrane region" description="Helical" evidence="1">
    <location>
        <begin position="103"/>
        <end position="125"/>
    </location>
</feature>
<keyword evidence="3" id="KW-1185">Reference proteome</keyword>
<reference evidence="2 3" key="1">
    <citation type="submission" date="2020-07" db="EMBL/GenBank/DDBJ databases">
        <authorList>
            <person name="Feng H."/>
        </authorList>
    </citation>
    <scope>NUCLEOTIDE SEQUENCE [LARGE SCALE GENOMIC DNA]</scope>
    <source>
        <strain evidence="3">s-11</strain>
    </source>
</reference>
<evidence type="ECO:0000313" key="3">
    <source>
        <dbReference type="Proteomes" id="UP000530514"/>
    </source>
</evidence>
<feature type="transmembrane region" description="Helical" evidence="1">
    <location>
        <begin position="20"/>
        <end position="41"/>
    </location>
</feature>
<dbReference type="RefSeq" id="WP_033101028.1">
    <property type="nucleotide sequence ID" value="NZ_JACEIP010000002.1"/>
</dbReference>
<protein>
    <submittedName>
        <fullName evidence="2">Uncharacterized protein</fullName>
    </submittedName>
</protein>
<feature type="transmembrane region" description="Helical" evidence="1">
    <location>
        <begin position="210"/>
        <end position="233"/>
    </location>
</feature>
<feature type="transmembrane region" description="Helical" evidence="1">
    <location>
        <begin position="137"/>
        <end position="158"/>
    </location>
</feature>
<dbReference type="EMBL" id="JACEIP010000002">
    <property type="protein sequence ID" value="MBA4541695.1"/>
    <property type="molecule type" value="Genomic_DNA"/>
</dbReference>
<evidence type="ECO:0000313" key="2">
    <source>
        <dbReference type="EMBL" id="MBA4541695.1"/>
    </source>
</evidence>